<evidence type="ECO:0000313" key="10">
    <source>
        <dbReference type="Proteomes" id="UP000555448"/>
    </source>
</evidence>
<evidence type="ECO:0000256" key="2">
    <source>
        <dbReference type="ARBA" id="ARBA00022801"/>
    </source>
</evidence>
<comment type="similarity">
    <text evidence="1">Belongs to the glycosyl hydrolase 2 family.</text>
</comment>
<sequence>MPGSAGPDQIGPFDKKAIGKGATGFTVGGEGWYRKHFRLDAYPVDARFELHFDGVYLECDVYLNGTRVGGSVHGYIPFALDLTPQINRASDNVIAVRVRNEGRNTRWYAGSGIYRPVTLNVLPATGRIAHWGVSAWTRRFANGRADVVVKTVIEQAQGLEVITRLRDGSGAVAAEARSPGSAQVEQMLKLKGPRLWSPDEPNLYTLETELLRGGIVIDRLEQLFGVRIVTFDPQRGMSINGKPTKVRGGCIHHDNGLLGACAYGDADERRIGLLKARGFNAIRSSHNPSSQTLRDACDRLGMLVIEEAFDAWHESKEPQDFATHFRDYWREVIEAMVLSRRNSPSIIMWSIGNEIPSRATDEGVEWEWKLANAVKQIDPTRPVTAGLNGVLGQEMVVAAGTARPGRAGKVDNASTLFIDVPGYNYRLEDIEPEHVTHPERVVYASETFAREVFDYAALSERAPYFLGEFLWTAMDYIGEAGLGATAFLKKGNPPFYFAAWPWVNAWCGDLDLIGQQKAASLARDVAWGLSPLELVAARPAPEGTYPWAANWGWPDEVASWNWPGQEGKQITVRAYTRAQKVQLLHNGKMVDEKTLSADDKHTIEATVPYAAGTLEAVAFVGGREVARRKLETVGPAAALRIVMEGPSRRKGREALAYARIEVVDAQGRVLPEDERMVSLDLCGAAELAAFGSANPRAVGSLRASQARTFRGRALAILRGTTGGMVTMKATSRGLPAASVSTMLA</sequence>
<dbReference type="GO" id="GO:0005975">
    <property type="term" value="P:carbohydrate metabolic process"/>
    <property type="evidence" value="ECO:0007669"/>
    <property type="project" value="InterPro"/>
</dbReference>
<evidence type="ECO:0000259" key="6">
    <source>
        <dbReference type="Pfam" id="PF02837"/>
    </source>
</evidence>
<dbReference type="PANTHER" id="PTHR42732:SF1">
    <property type="entry name" value="BETA-MANNOSIDASE"/>
    <property type="match status" value="1"/>
</dbReference>
<dbReference type="EMBL" id="JACHLR010000010">
    <property type="protein sequence ID" value="MBB4859205.1"/>
    <property type="molecule type" value="Genomic_DNA"/>
</dbReference>
<dbReference type="SUPFAM" id="SSF49303">
    <property type="entry name" value="beta-Galactosidase/glucuronidase domain"/>
    <property type="match status" value="1"/>
</dbReference>
<feature type="domain" description="DUF4982" evidence="7">
    <location>
        <begin position="567"/>
        <end position="626"/>
    </location>
</feature>
<evidence type="ECO:0000256" key="3">
    <source>
        <dbReference type="ARBA" id="ARBA00023295"/>
    </source>
</evidence>
<comment type="caution">
    <text evidence="9">The sequence shown here is derived from an EMBL/GenBank/DDBJ whole genome shotgun (WGS) entry which is preliminary data.</text>
</comment>
<evidence type="ECO:0000259" key="7">
    <source>
        <dbReference type="Pfam" id="PF16355"/>
    </source>
</evidence>
<evidence type="ECO:0000259" key="8">
    <source>
        <dbReference type="Pfam" id="PF18565"/>
    </source>
</evidence>
<dbReference type="Gene3D" id="2.60.120.260">
    <property type="entry name" value="Galactose-binding domain-like"/>
    <property type="match status" value="1"/>
</dbReference>
<dbReference type="Pfam" id="PF18565">
    <property type="entry name" value="Glyco_hydro2_C5"/>
    <property type="match status" value="1"/>
</dbReference>
<feature type="domain" description="Glycosyl hydrolases family 2 sugar binding" evidence="6">
    <location>
        <begin position="26"/>
        <end position="122"/>
    </location>
</feature>
<dbReference type="Pfam" id="PF16355">
    <property type="entry name" value="DUF4982"/>
    <property type="match status" value="1"/>
</dbReference>
<dbReference type="InterPro" id="IPR051913">
    <property type="entry name" value="GH2_Domain-Containing"/>
</dbReference>
<dbReference type="Gene3D" id="3.20.20.80">
    <property type="entry name" value="Glycosidases"/>
    <property type="match status" value="1"/>
</dbReference>
<feature type="domain" description="Glycoside hydrolase family 2" evidence="8">
    <location>
        <begin position="646"/>
        <end position="739"/>
    </location>
</feature>
<gene>
    <name evidence="9" type="ORF">HNO88_002534</name>
</gene>
<dbReference type="InterPro" id="IPR006101">
    <property type="entry name" value="Glyco_hydro_2"/>
</dbReference>
<dbReference type="Gene3D" id="2.60.40.10">
    <property type="entry name" value="Immunoglobulins"/>
    <property type="match status" value="3"/>
</dbReference>
<protein>
    <submittedName>
        <fullName evidence="9">Beta-galactosidase</fullName>
        <ecNumber evidence="9">3.2.1.23</ecNumber>
    </submittedName>
</protein>
<keyword evidence="10" id="KW-1185">Reference proteome</keyword>
<dbReference type="SUPFAM" id="SSF51445">
    <property type="entry name" value="(Trans)glycosidases"/>
    <property type="match status" value="1"/>
</dbReference>
<dbReference type="Pfam" id="PF02837">
    <property type="entry name" value="Glyco_hydro_2_N"/>
    <property type="match status" value="1"/>
</dbReference>
<dbReference type="InterPro" id="IPR013783">
    <property type="entry name" value="Ig-like_fold"/>
</dbReference>
<dbReference type="PRINTS" id="PR00132">
    <property type="entry name" value="GLHYDRLASE2"/>
</dbReference>
<accession>A0A7W7NXH6</accession>
<feature type="domain" description="Glycoside hydrolase family 2 catalytic" evidence="5">
    <location>
        <begin position="237"/>
        <end position="385"/>
    </location>
</feature>
<dbReference type="SUPFAM" id="SSF49785">
    <property type="entry name" value="Galactose-binding domain-like"/>
    <property type="match status" value="1"/>
</dbReference>
<dbReference type="EC" id="3.2.1.23" evidence="9"/>
<dbReference type="Proteomes" id="UP000555448">
    <property type="component" value="Unassembled WGS sequence"/>
</dbReference>
<keyword evidence="2 9" id="KW-0378">Hydrolase</keyword>
<dbReference type="InterPro" id="IPR017853">
    <property type="entry name" value="GH"/>
</dbReference>
<keyword evidence="3 9" id="KW-0326">Glycosidase</keyword>
<dbReference type="InterPro" id="IPR032311">
    <property type="entry name" value="DUF4982"/>
</dbReference>
<organism evidence="9 10">
    <name type="scientific">Novosphingobium chloroacetimidivorans</name>
    <dbReference type="NCBI Taxonomy" id="1428314"/>
    <lineage>
        <taxon>Bacteria</taxon>
        <taxon>Pseudomonadati</taxon>
        <taxon>Pseudomonadota</taxon>
        <taxon>Alphaproteobacteria</taxon>
        <taxon>Sphingomonadales</taxon>
        <taxon>Sphingomonadaceae</taxon>
        <taxon>Novosphingobium</taxon>
    </lineage>
</organism>
<dbReference type="InterPro" id="IPR008979">
    <property type="entry name" value="Galactose-bd-like_sf"/>
</dbReference>
<dbReference type="InterPro" id="IPR006103">
    <property type="entry name" value="Glyco_hydro_2_cat"/>
</dbReference>
<dbReference type="PANTHER" id="PTHR42732">
    <property type="entry name" value="BETA-GALACTOSIDASE"/>
    <property type="match status" value="1"/>
</dbReference>
<evidence type="ECO:0000313" key="9">
    <source>
        <dbReference type="EMBL" id="MBB4859205.1"/>
    </source>
</evidence>
<dbReference type="InterPro" id="IPR006104">
    <property type="entry name" value="Glyco_hydro_2_N"/>
</dbReference>
<name>A0A7W7NXH6_9SPHN</name>
<evidence type="ECO:0000256" key="1">
    <source>
        <dbReference type="ARBA" id="ARBA00007401"/>
    </source>
</evidence>
<evidence type="ECO:0000259" key="5">
    <source>
        <dbReference type="Pfam" id="PF02836"/>
    </source>
</evidence>
<dbReference type="InterPro" id="IPR006102">
    <property type="entry name" value="Ig-like_GH2"/>
</dbReference>
<dbReference type="InterPro" id="IPR040605">
    <property type="entry name" value="Glyco_hydro2_dom5"/>
</dbReference>
<feature type="domain" description="Glycoside hydrolase family 2 immunoglobulin-like beta-sandwich" evidence="4">
    <location>
        <begin position="143"/>
        <end position="227"/>
    </location>
</feature>
<dbReference type="InterPro" id="IPR036156">
    <property type="entry name" value="Beta-gal/glucu_dom_sf"/>
</dbReference>
<dbReference type="AlphaFoldDB" id="A0A7W7NXH6"/>
<dbReference type="GO" id="GO:0004565">
    <property type="term" value="F:beta-galactosidase activity"/>
    <property type="evidence" value="ECO:0007669"/>
    <property type="project" value="UniProtKB-EC"/>
</dbReference>
<dbReference type="Pfam" id="PF02836">
    <property type="entry name" value="Glyco_hydro_2_C"/>
    <property type="match status" value="1"/>
</dbReference>
<dbReference type="Pfam" id="PF00703">
    <property type="entry name" value="Glyco_hydro_2"/>
    <property type="match status" value="1"/>
</dbReference>
<reference evidence="9 10" key="1">
    <citation type="submission" date="2020-08" db="EMBL/GenBank/DDBJ databases">
        <title>Functional genomics of gut bacteria from endangered species of beetles.</title>
        <authorList>
            <person name="Carlos-Shanley C."/>
        </authorList>
    </citation>
    <scope>NUCLEOTIDE SEQUENCE [LARGE SCALE GENOMIC DNA]</scope>
    <source>
        <strain evidence="9 10">S00245</strain>
    </source>
</reference>
<evidence type="ECO:0000259" key="4">
    <source>
        <dbReference type="Pfam" id="PF00703"/>
    </source>
</evidence>
<proteinExistence type="inferred from homology"/>